<reference evidence="2" key="1">
    <citation type="submission" date="2019-05" db="EMBL/GenBank/DDBJ databases">
        <title>Complete genome sequencing of Dialister sp. strain 5BBH33.</title>
        <authorList>
            <person name="Sakamoto M."/>
            <person name="Murakami T."/>
            <person name="Mori H."/>
        </authorList>
    </citation>
    <scope>NUCLEOTIDE SEQUENCE [LARGE SCALE GENOMIC DNA]</scope>
    <source>
        <strain evidence="2">5BBH33</strain>
    </source>
</reference>
<accession>A0A8D4UW55</accession>
<evidence type="ECO:0000313" key="1">
    <source>
        <dbReference type="EMBL" id="BBK26042.1"/>
    </source>
</evidence>
<protein>
    <submittedName>
        <fullName evidence="1">Uncharacterized protein</fullName>
    </submittedName>
</protein>
<gene>
    <name evidence="1" type="ORF">Dia5BBH33_19770</name>
</gene>
<dbReference type="Proteomes" id="UP000320585">
    <property type="component" value="Chromosome"/>
</dbReference>
<keyword evidence="2" id="KW-1185">Reference proteome</keyword>
<dbReference type="AlphaFoldDB" id="A0A8D4UW55"/>
<dbReference type="EMBL" id="AP019697">
    <property type="protein sequence ID" value="BBK26042.1"/>
    <property type="molecule type" value="Genomic_DNA"/>
</dbReference>
<name>A0A8D4UW55_9FIRM</name>
<proteinExistence type="predicted"/>
<dbReference type="KEGG" id="dho:Dia5BBH33_19770"/>
<sequence length="64" mass="7033">MAALFIPPKNVYAATSVIRMIAAGSSPTPKIEEMISIPGRQLATAERRIPIEEITEDRRSARLP</sequence>
<evidence type="ECO:0000313" key="2">
    <source>
        <dbReference type="Proteomes" id="UP000320585"/>
    </source>
</evidence>
<organism evidence="1 2">
    <name type="scientific">Dialister hominis</name>
    <dbReference type="NCBI Taxonomy" id="2582419"/>
    <lineage>
        <taxon>Bacteria</taxon>
        <taxon>Bacillati</taxon>
        <taxon>Bacillota</taxon>
        <taxon>Negativicutes</taxon>
        <taxon>Veillonellales</taxon>
        <taxon>Veillonellaceae</taxon>
        <taxon>Dialister</taxon>
    </lineage>
</organism>